<organism evidence="2 3">
    <name type="scientific">Cordyceps militaris</name>
    <name type="common">Caterpillar fungus</name>
    <name type="synonym">Clavaria militaris</name>
    <dbReference type="NCBI Taxonomy" id="73501"/>
    <lineage>
        <taxon>Eukaryota</taxon>
        <taxon>Fungi</taxon>
        <taxon>Dikarya</taxon>
        <taxon>Ascomycota</taxon>
        <taxon>Pezizomycotina</taxon>
        <taxon>Sordariomycetes</taxon>
        <taxon>Hypocreomycetidae</taxon>
        <taxon>Hypocreales</taxon>
        <taxon>Cordycipitaceae</taxon>
        <taxon>Cordyceps</taxon>
    </lineage>
</organism>
<feature type="domain" description="SET" evidence="1">
    <location>
        <begin position="19"/>
        <end position="223"/>
    </location>
</feature>
<dbReference type="PROSITE" id="PS50280">
    <property type="entry name" value="SET"/>
    <property type="match status" value="1"/>
</dbReference>
<dbReference type="Proteomes" id="UP000323067">
    <property type="component" value="Chromosome ii"/>
</dbReference>
<dbReference type="InterPro" id="IPR046341">
    <property type="entry name" value="SET_dom_sf"/>
</dbReference>
<dbReference type="GO" id="GO:0016279">
    <property type="term" value="F:protein-lysine N-methyltransferase activity"/>
    <property type="evidence" value="ECO:0007669"/>
    <property type="project" value="InterPro"/>
</dbReference>
<dbReference type="VEuPathDB" id="FungiDB:A9K55_000522"/>
<dbReference type="Gene3D" id="3.90.1410.10">
    <property type="entry name" value="set domain protein methyltransferase, domain 1"/>
    <property type="match status" value="1"/>
</dbReference>
<evidence type="ECO:0000313" key="3">
    <source>
        <dbReference type="Proteomes" id="UP000323067"/>
    </source>
</evidence>
<dbReference type="CDD" id="cd19177">
    <property type="entry name" value="SET_SETD4"/>
    <property type="match status" value="1"/>
</dbReference>
<accession>A0A2H4SUH1</accession>
<sequence>MDTIDSLLQWAADQGVVLDGVRPSRIPGRGLGMVATRHIHKGEVLIAVPTPAIRSRHTLPKSLMGKAPTNMTLHGLLAADLLLHPPDVAAWGTLVPSLADFESSTPFFWPETLQDLLPPEAKKLLRTQQQRFRRDWSHAHAGFPGVAEQDYLYAWFLVGTRSFYYQVDETLPYPWHDRLALLPVADMFNHASVGCAVAFSTEVYDVTADRDYEADEELYTSYGAHSNDFLLAEYGFMLQDNPHDQLCLDAVLLARLSAEHKAALLQRGLLGGWMLRADLGLPSDTVWTAMRGLTGTAAPAWDDWKEGGEEDAHGSLAEARAMLPGILAEVRGQVDDYRRRITELRDGANAAKMDVLLQRWNEMDEVAREMME</sequence>
<dbReference type="InterPro" id="IPR001214">
    <property type="entry name" value="SET_dom"/>
</dbReference>
<dbReference type="InterPro" id="IPR044429">
    <property type="entry name" value="SETD4_SET"/>
</dbReference>
<protein>
    <submittedName>
        <fullName evidence="2">SET domain-containing</fullName>
    </submittedName>
</protein>
<dbReference type="PANTHER" id="PTHR13271">
    <property type="entry name" value="UNCHARACTERIZED PUTATIVE METHYLTRANSFERASE"/>
    <property type="match status" value="1"/>
</dbReference>
<dbReference type="PANTHER" id="PTHR13271:SF137">
    <property type="entry name" value="SET DOMAIN-CONTAINING PROTEIN"/>
    <property type="match status" value="1"/>
</dbReference>
<dbReference type="SUPFAM" id="SSF82199">
    <property type="entry name" value="SET domain"/>
    <property type="match status" value="1"/>
</dbReference>
<proteinExistence type="predicted"/>
<gene>
    <name evidence="2" type="ORF">A9K55_000522</name>
</gene>
<reference evidence="2 3" key="1">
    <citation type="journal article" date="2017" name="BMC Genomics">
        <title>Chromosome level assembly and secondary metabolite potential of the parasitic fungus Cordyceps militaris.</title>
        <authorList>
            <person name="Kramer G.J."/>
            <person name="Nodwell J.R."/>
        </authorList>
    </citation>
    <scope>NUCLEOTIDE SEQUENCE [LARGE SCALE GENOMIC DNA]</scope>
    <source>
        <strain evidence="2 3">ATCC 34164</strain>
    </source>
</reference>
<dbReference type="OrthoDB" id="441812at2759"/>
<dbReference type="InterPro" id="IPR050600">
    <property type="entry name" value="SETD3_SETD6_MTase"/>
</dbReference>
<dbReference type="EMBL" id="CP023327">
    <property type="protein sequence ID" value="ATY66755.1"/>
    <property type="molecule type" value="Genomic_DNA"/>
</dbReference>
<evidence type="ECO:0000313" key="2">
    <source>
        <dbReference type="EMBL" id="ATY66755.1"/>
    </source>
</evidence>
<dbReference type="AlphaFoldDB" id="A0A2H4SUH1"/>
<evidence type="ECO:0000259" key="1">
    <source>
        <dbReference type="PROSITE" id="PS50280"/>
    </source>
</evidence>
<dbReference type="Pfam" id="PF00856">
    <property type="entry name" value="SET"/>
    <property type="match status" value="1"/>
</dbReference>
<name>A0A2H4SUH1_CORMI</name>
<dbReference type="VEuPathDB" id="FungiDB:CCM_01877"/>